<dbReference type="RefSeq" id="WP_289401294.1">
    <property type="nucleotide sequence ID" value="NZ_JAQIBC010000001.1"/>
</dbReference>
<organism evidence="13 14">
    <name type="scientific">Sulfurovum xiamenensis</name>
    <dbReference type="NCBI Taxonomy" id="3019066"/>
    <lineage>
        <taxon>Bacteria</taxon>
        <taxon>Pseudomonadati</taxon>
        <taxon>Campylobacterota</taxon>
        <taxon>Epsilonproteobacteria</taxon>
        <taxon>Campylobacterales</taxon>
        <taxon>Sulfurovaceae</taxon>
        <taxon>Sulfurovum</taxon>
    </lineage>
</organism>
<keyword evidence="14" id="KW-1185">Reference proteome</keyword>
<keyword evidence="6 11" id="KW-0812">Transmembrane</keyword>
<keyword evidence="5" id="KW-0997">Cell inner membrane</keyword>
<gene>
    <name evidence="13" type="ORF">PF327_03180</name>
</gene>
<evidence type="ECO:0000256" key="10">
    <source>
        <dbReference type="SAM" id="MobiDB-lite"/>
    </source>
</evidence>
<evidence type="ECO:0000256" key="6">
    <source>
        <dbReference type="ARBA" id="ARBA00022692"/>
    </source>
</evidence>
<dbReference type="PRINTS" id="PR01374">
    <property type="entry name" value="TONBPROTEIN"/>
</dbReference>
<protein>
    <submittedName>
        <fullName evidence="13">Energy transducer TonB</fullName>
    </submittedName>
</protein>
<evidence type="ECO:0000259" key="12">
    <source>
        <dbReference type="PROSITE" id="PS52015"/>
    </source>
</evidence>
<keyword evidence="8 11" id="KW-1133">Transmembrane helix</keyword>
<dbReference type="NCBIfam" id="TIGR01352">
    <property type="entry name" value="tonB_Cterm"/>
    <property type="match status" value="1"/>
</dbReference>
<evidence type="ECO:0000256" key="4">
    <source>
        <dbReference type="ARBA" id="ARBA00022475"/>
    </source>
</evidence>
<comment type="subcellular location">
    <subcellularLocation>
        <location evidence="1">Cell inner membrane</location>
        <topology evidence="1">Single-pass membrane protein</topology>
        <orientation evidence="1">Periplasmic side</orientation>
    </subcellularLocation>
</comment>
<keyword evidence="4" id="KW-1003">Cell membrane</keyword>
<keyword evidence="9 11" id="KW-0472">Membrane</keyword>
<feature type="domain" description="TonB C-terminal" evidence="12">
    <location>
        <begin position="122"/>
        <end position="212"/>
    </location>
</feature>
<evidence type="ECO:0000256" key="9">
    <source>
        <dbReference type="ARBA" id="ARBA00023136"/>
    </source>
</evidence>
<dbReference type="PANTHER" id="PTHR33446:SF2">
    <property type="entry name" value="PROTEIN TONB"/>
    <property type="match status" value="1"/>
</dbReference>
<comment type="caution">
    <text evidence="13">The sequence shown here is derived from an EMBL/GenBank/DDBJ whole genome shotgun (WGS) entry which is preliminary data.</text>
</comment>
<proteinExistence type="inferred from homology"/>
<dbReference type="InterPro" id="IPR051045">
    <property type="entry name" value="TonB-dependent_transducer"/>
</dbReference>
<feature type="region of interest" description="Disordered" evidence="10">
    <location>
        <begin position="40"/>
        <end position="78"/>
    </location>
</feature>
<evidence type="ECO:0000256" key="11">
    <source>
        <dbReference type="SAM" id="Phobius"/>
    </source>
</evidence>
<dbReference type="Gene3D" id="3.30.1150.10">
    <property type="match status" value="1"/>
</dbReference>
<evidence type="ECO:0000256" key="7">
    <source>
        <dbReference type="ARBA" id="ARBA00022927"/>
    </source>
</evidence>
<dbReference type="EMBL" id="JAQIBC010000001">
    <property type="protein sequence ID" value="MDM5263187.1"/>
    <property type="molecule type" value="Genomic_DNA"/>
</dbReference>
<accession>A0ABT7QQ23</accession>
<feature type="transmembrane region" description="Helical" evidence="11">
    <location>
        <begin position="14"/>
        <end position="35"/>
    </location>
</feature>
<evidence type="ECO:0000256" key="1">
    <source>
        <dbReference type="ARBA" id="ARBA00004383"/>
    </source>
</evidence>
<dbReference type="InterPro" id="IPR006260">
    <property type="entry name" value="TonB/TolA_C"/>
</dbReference>
<dbReference type="Pfam" id="PF03544">
    <property type="entry name" value="TonB_C"/>
    <property type="match status" value="1"/>
</dbReference>
<dbReference type="Proteomes" id="UP001169066">
    <property type="component" value="Unassembled WGS sequence"/>
</dbReference>
<evidence type="ECO:0000256" key="5">
    <source>
        <dbReference type="ARBA" id="ARBA00022519"/>
    </source>
</evidence>
<dbReference type="PROSITE" id="PS52015">
    <property type="entry name" value="TONB_CTD"/>
    <property type="match status" value="1"/>
</dbReference>
<dbReference type="InterPro" id="IPR003538">
    <property type="entry name" value="TonB"/>
</dbReference>
<keyword evidence="3" id="KW-0813">Transport</keyword>
<sequence length="212" mass="23008">MANKQFNRDRAKSYALWSMGIGALLMMGLVVSFNAKVEKKEKKVKDPMRYMKMAKQPPKMEKPKPKPKPKPKAQPKAPLPDLGAMLGGIAMNIPEFATGDIIGDGSSLLGDMAADAAMSEGTVDSKPRVIARAPLEYPAAAAKKHIKGYVIVNLLIGKDGSVELAKVIASSPAGVFDQAALRGVRSWRFAPAKYKGNPVKVWAKQKVRFDFN</sequence>
<evidence type="ECO:0000256" key="3">
    <source>
        <dbReference type="ARBA" id="ARBA00022448"/>
    </source>
</evidence>
<evidence type="ECO:0000256" key="8">
    <source>
        <dbReference type="ARBA" id="ARBA00022989"/>
    </source>
</evidence>
<reference evidence="13" key="1">
    <citation type="submission" date="2023-01" db="EMBL/GenBank/DDBJ databases">
        <title>Sulfurovum sp. XTW-4 genome assembly.</title>
        <authorList>
            <person name="Wang J."/>
        </authorList>
    </citation>
    <scope>NUCLEOTIDE SEQUENCE</scope>
    <source>
        <strain evidence="13">XTW-4</strain>
    </source>
</reference>
<keyword evidence="7" id="KW-0653">Protein transport</keyword>
<evidence type="ECO:0000313" key="13">
    <source>
        <dbReference type="EMBL" id="MDM5263187.1"/>
    </source>
</evidence>
<evidence type="ECO:0000313" key="14">
    <source>
        <dbReference type="Proteomes" id="UP001169066"/>
    </source>
</evidence>
<comment type="similarity">
    <text evidence="2">Belongs to the TonB family.</text>
</comment>
<evidence type="ECO:0000256" key="2">
    <source>
        <dbReference type="ARBA" id="ARBA00006555"/>
    </source>
</evidence>
<name>A0ABT7QQ23_9BACT</name>
<dbReference type="InterPro" id="IPR037682">
    <property type="entry name" value="TonB_C"/>
</dbReference>
<dbReference type="PANTHER" id="PTHR33446">
    <property type="entry name" value="PROTEIN TONB-RELATED"/>
    <property type="match status" value="1"/>
</dbReference>
<dbReference type="SUPFAM" id="SSF74653">
    <property type="entry name" value="TolA/TonB C-terminal domain"/>
    <property type="match status" value="1"/>
</dbReference>
<feature type="compositionally biased region" description="Basic and acidic residues" evidence="10">
    <location>
        <begin position="40"/>
        <end position="49"/>
    </location>
</feature>